<organism evidence="3 4">
    <name type="scientific">Thermococcus barophilus (strain DSM 11836 / MP)</name>
    <dbReference type="NCBI Taxonomy" id="391623"/>
    <lineage>
        <taxon>Archaea</taxon>
        <taxon>Methanobacteriati</taxon>
        <taxon>Methanobacteriota</taxon>
        <taxon>Thermococci</taxon>
        <taxon>Thermococcales</taxon>
        <taxon>Thermococcaceae</taxon>
        <taxon>Thermococcus</taxon>
    </lineage>
</organism>
<accession>F0LKW0</accession>
<name>F0LKW0_THEBM</name>
<gene>
    <name evidence="3" type="ordered locus">TERMP_00712</name>
</gene>
<proteinExistence type="predicted"/>
<reference evidence="3 4" key="1">
    <citation type="journal article" date="2011" name="J. Bacteriol.">
        <title>Complete genome sequence of the hyperthermophilic, piezophilic, heterotrophic, and carboxydotrophic archaeon Thermococcus barophilus MP.</title>
        <authorList>
            <person name="Vannier P."/>
            <person name="Marteinsson V.T."/>
            <person name="Fridjonsson O.H."/>
            <person name="Oger P."/>
            <person name="Jebbar M."/>
        </authorList>
    </citation>
    <scope>NUCLEOTIDE SEQUENCE [LARGE SCALE GENOMIC DNA]</scope>
    <source>
        <strain evidence="4">DSM 11836 / MP</strain>
    </source>
</reference>
<dbReference type="AlphaFoldDB" id="F0LKW0"/>
<dbReference type="Pfam" id="PF11611">
    <property type="entry name" value="DUF4352"/>
    <property type="match status" value="1"/>
</dbReference>
<dbReference type="PATRIC" id="fig|391623.17.peg.714"/>
<dbReference type="Proteomes" id="UP000007478">
    <property type="component" value="Chromosome"/>
</dbReference>
<dbReference type="EMBL" id="CP002372">
    <property type="protein sequence ID" value="ADT83689.1"/>
    <property type="molecule type" value="Genomic_DNA"/>
</dbReference>
<feature type="domain" description="DUF4352" evidence="2">
    <location>
        <begin position="287"/>
        <end position="390"/>
    </location>
</feature>
<evidence type="ECO:0000313" key="3">
    <source>
        <dbReference type="EMBL" id="ADT83689.1"/>
    </source>
</evidence>
<keyword evidence="4" id="KW-1185">Reference proteome</keyword>
<dbReference type="InterPro" id="IPR029051">
    <property type="entry name" value="DUF4352"/>
</dbReference>
<keyword evidence="1" id="KW-0732">Signal</keyword>
<dbReference type="eggNOG" id="arCOG05088">
    <property type="taxonomic scope" value="Archaea"/>
</dbReference>
<protein>
    <recommendedName>
        <fullName evidence="2">DUF4352 domain-containing protein</fullName>
    </recommendedName>
</protein>
<evidence type="ECO:0000259" key="2">
    <source>
        <dbReference type="Pfam" id="PF11611"/>
    </source>
</evidence>
<dbReference type="HOGENOM" id="CLU_668385_0_0_2"/>
<sequence length="411" mass="47284">MLKKVFKAQNLPKMSEKERMQYFEKVYLRNSKPLNVTQKKANIILEVYRYGIYVHPLTLKKYLRIDTKIKNLGNNSVELMIREPAKLTVDGFSVIEYPKDISSIKSKKLEPGKDITEEFLFPMEEISLEGREFILEVHETEMLPEREAEIMLPKLKFSLNYTLVNISKPAEKFPIEITLMKYAVFEYETPEGKEEGVKVLLKIKNTGDNEVKIDLNGITLGGEVKIAPFTWFLTVGPHSEKQTWLLFPYVQGKTTLTVHLYDLTELKDELIEIPFEIKGTPRTREIKVNKTIEEYPLKITIEKVEEIPYLEITKLKSLVKIYLTLENTGETALPLNIEQWGLLTSKGVLIPGDVVMSNLTNVIELTPGNCVSGYVVFKDIPEDAQYILKIKIPNALRTIEFKVKLPIRLGE</sequence>
<dbReference type="InterPro" id="IPR029050">
    <property type="entry name" value="Immunoprotect_excell_Ig-like"/>
</dbReference>
<evidence type="ECO:0000256" key="1">
    <source>
        <dbReference type="ARBA" id="ARBA00022729"/>
    </source>
</evidence>
<dbReference type="KEGG" id="tba:TERMP_00712"/>
<evidence type="ECO:0000313" key="4">
    <source>
        <dbReference type="Proteomes" id="UP000007478"/>
    </source>
</evidence>
<dbReference type="Gene3D" id="2.60.40.1240">
    <property type="match status" value="1"/>
</dbReference>